<protein>
    <submittedName>
        <fullName evidence="8">MFS polyamine transporter</fullName>
    </submittedName>
</protein>
<feature type="transmembrane region" description="Helical" evidence="6">
    <location>
        <begin position="416"/>
        <end position="436"/>
    </location>
</feature>
<feature type="region of interest" description="Disordered" evidence="5">
    <location>
        <begin position="1"/>
        <end position="107"/>
    </location>
</feature>
<reference evidence="8 9" key="1">
    <citation type="submission" date="2019-03" db="EMBL/GenBank/DDBJ databases">
        <title>Rhodosporidium diobovatum UCD-FST 08-225 genome sequencing, assembly, and annotation.</title>
        <authorList>
            <person name="Fakankun I.U."/>
            <person name="Fristensky B."/>
            <person name="Levin D.B."/>
        </authorList>
    </citation>
    <scope>NUCLEOTIDE SEQUENCE [LARGE SCALE GENOMIC DNA]</scope>
    <source>
        <strain evidence="8 9">UCD-FST 08-225</strain>
    </source>
</reference>
<evidence type="ECO:0000259" key="7">
    <source>
        <dbReference type="PROSITE" id="PS50850"/>
    </source>
</evidence>
<evidence type="ECO:0000256" key="1">
    <source>
        <dbReference type="ARBA" id="ARBA00004141"/>
    </source>
</evidence>
<feature type="transmembrane region" description="Helical" evidence="6">
    <location>
        <begin position="204"/>
        <end position="223"/>
    </location>
</feature>
<dbReference type="STRING" id="5288.A0A5C5FQJ6"/>
<keyword evidence="3 6" id="KW-1133">Transmembrane helix</keyword>
<evidence type="ECO:0000256" key="3">
    <source>
        <dbReference type="ARBA" id="ARBA00022989"/>
    </source>
</evidence>
<dbReference type="InterPro" id="IPR011701">
    <property type="entry name" value="MFS"/>
</dbReference>
<feature type="transmembrane region" description="Helical" evidence="6">
    <location>
        <begin position="229"/>
        <end position="251"/>
    </location>
</feature>
<feature type="transmembrane region" description="Helical" evidence="6">
    <location>
        <begin position="136"/>
        <end position="156"/>
    </location>
</feature>
<accession>A0A5C5FQJ6</accession>
<name>A0A5C5FQJ6_9BASI</name>
<feature type="transmembrane region" description="Helical" evidence="6">
    <location>
        <begin position="377"/>
        <end position="396"/>
    </location>
</feature>
<feature type="transmembrane region" description="Helical" evidence="6">
    <location>
        <begin position="544"/>
        <end position="572"/>
    </location>
</feature>
<dbReference type="GO" id="GO:0022857">
    <property type="term" value="F:transmembrane transporter activity"/>
    <property type="evidence" value="ECO:0007669"/>
    <property type="project" value="InterPro"/>
</dbReference>
<keyword evidence="9" id="KW-1185">Reference proteome</keyword>
<evidence type="ECO:0000256" key="2">
    <source>
        <dbReference type="ARBA" id="ARBA00022692"/>
    </source>
</evidence>
<dbReference type="FunFam" id="1.20.1250.20:FF:000011">
    <property type="entry name" value="MFS multidrug transporter, putative"/>
    <property type="match status" value="1"/>
</dbReference>
<evidence type="ECO:0000256" key="6">
    <source>
        <dbReference type="SAM" id="Phobius"/>
    </source>
</evidence>
<evidence type="ECO:0000313" key="8">
    <source>
        <dbReference type="EMBL" id="TNY18204.1"/>
    </source>
</evidence>
<dbReference type="InterPro" id="IPR020846">
    <property type="entry name" value="MFS_dom"/>
</dbReference>
<dbReference type="Gene3D" id="1.20.1250.20">
    <property type="entry name" value="MFS general substrate transporter like domains"/>
    <property type="match status" value="1"/>
</dbReference>
<comment type="subcellular location">
    <subcellularLocation>
        <location evidence="1">Membrane</location>
        <topology evidence="1">Multi-pass membrane protein</topology>
    </subcellularLocation>
</comment>
<dbReference type="SUPFAM" id="SSF103473">
    <property type="entry name" value="MFS general substrate transporter"/>
    <property type="match status" value="1"/>
</dbReference>
<evidence type="ECO:0000256" key="4">
    <source>
        <dbReference type="ARBA" id="ARBA00023136"/>
    </source>
</evidence>
<dbReference type="GO" id="GO:0016020">
    <property type="term" value="C:membrane"/>
    <property type="evidence" value="ECO:0007669"/>
    <property type="project" value="UniProtKB-SubCell"/>
</dbReference>
<dbReference type="PROSITE" id="PS50850">
    <property type="entry name" value="MFS"/>
    <property type="match status" value="1"/>
</dbReference>
<dbReference type="PANTHER" id="PTHR23502:SF60">
    <property type="entry name" value="MAJOR FACILITATOR SUPERFAMILY (MFS) PROFILE DOMAIN-CONTAINING PROTEIN-RELATED"/>
    <property type="match status" value="1"/>
</dbReference>
<feature type="transmembrane region" description="Helical" evidence="6">
    <location>
        <begin position="481"/>
        <end position="501"/>
    </location>
</feature>
<dbReference type="OrthoDB" id="6770063at2759"/>
<feature type="compositionally biased region" description="Low complexity" evidence="5">
    <location>
        <begin position="31"/>
        <end position="54"/>
    </location>
</feature>
<dbReference type="AlphaFoldDB" id="A0A5C5FQJ6"/>
<dbReference type="PANTHER" id="PTHR23502">
    <property type="entry name" value="MAJOR FACILITATOR SUPERFAMILY"/>
    <property type="match status" value="1"/>
</dbReference>
<dbReference type="CDD" id="cd17323">
    <property type="entry name" value="MFS_Tpo1_MDR_like"/>
    <property type="match status" value="1"/>
</dbReference>
<feature type="transmembrane region" description="Helical" evidence="6">
    <location>
        <begin position="176"/>
        <end position="192"/>
    </location>
</feature>
<gene>
    <name evidence="8" type="ORF">DMC30DRAFT_368572</name>
</gene>
<feature type="transmembrane region" description="Helical" evidence="6">
    <location>
        <begin position="456"/>
        <end position="475"/>
    </location>
</feature>
<feature type="compositionally biased region" description="Pro residues" evidence="5">
    <location>
        <begin position="20"/>
        <end position="30"/>
    </location>
</feature>
<feature type="transmembrane region" description="Helical" evidence="6">
    <location>
        <begin position="296"/>
        <end position="315"/>
    </location>
</feature>
<feature type="compositionally biased region" description="Basic and acidic residues" evidence="5">
    <location>
        <begin position="55"/>
        <end position="86"/>
    </location>
</feature>
<dbReference type="Pfam" id="PF07690">
    <property type="entry name" value="MFS_1"/>
    <property type="match status" value="1"/>
</dbReference>
<feature type="transmembrane region" description="Helical" evidence="6">
    <location>
        <begin position="263"/>
        <end position="284"/>
    </location>
</feature>
<proteinExistence type="predicted"/>
<evidence type="ECO:0000256" key="5">
    <source>
        <dbReference type="SAM" id="MobiDB-lite"/>
    </source>
</evidence>
<organism evidence="8 9">
    <name type="scientific">Rhodotorula diobovata</name>
    <dbReference type="NCBI Taxonomy" id="5288"/>
    <lineage>
        <taxon>Eukaryota</taxon>
        <taxon>Fungi</taxon>
        <taxon>Dikarya</taxon>
        <taxon>Basidiomycota</taxon>
        <taxon>Pucciniomycotina</taxon>
        <taxon>Microbotryomycetes</taxon>
        <taxon>Sporidiobolales</taxon>
        <taxon>Sporidiobolaceae</taxon>
        <taxon>Rhodotorula</taxon>
    </lineage>
</organism>
<comment type="caution">
    <text evidence="8">The sequence shown here is derived from an EMBL/GenBank/DDBJ whole genome shotgun (WGS) entry which is preliminary data.</text>
</comment>
<feature type="domain" description="Major facilitator superfamily (MFS) profile" evidence="7">
    <location>
        <begin position="137"/>
        <end position="574"/>
    </location>
</feature>
<dbReference type="EMBL" id="SOZI01000151">
    <property type="protein sequence ID" value="TNY18204.1"/>
    <property type="molecule type" value="Genomic_DNA"/>
</dbReference>
<feature type="compositionally biased region" description="Basic and acidic residues" evidence="5">
    <location>
        <begin position="96"/>
        <end position="105"/>
    </location>
</feature>
<dbReference type="Proteomes" id="UP000311382">
    <property type="component" value="Unassembled WGS sequence"/>
</dbReference>
<evidence type="ECO:0000313" key="9">
    <source>
        <dbReference type="Proteomes" id="UP000311382"/>
    </source>
</evidence>
<feature type="transmembrane region" description="Helical" evidence="6">
    <location>
        <begin position="513"/>
        <end position="538"/>
    </location>
</feature>
<keyword evidence="4 6" id="KW-0472">Membrane</keyword>
<dbReference type="InterPro" id="IPR036259">
    <property type="entry name" value="MFS_trans_sf"/>
</dbReference>
<sequence>MPAPHEEVTQASIGPIEGVEPPPPVDPPSPSSSRDSGTTSTPPPAHGTAAPGTPIDRRSSTLTLHDGESARTGGTRERAGGKDKPEAASSSDTGGDLEKGRRDVEEGAEGDVIVVDWKGKDDPACPLNWSKGRRTLATICVAGFTLLAPLSSSMMAPASGQVAEKLNVTSQLEREMLVSIFVLAFAVGPLAWGPASELFGRVRVLQLANVLYLVFNLVCAWAPNKGTFIAFRFLAGLGGGAPLSVGAGVLSDLWRAEERGKGAALYSLGPLLGPALGPVMGAWITEKVPNDGYKWIFVSTTAFSALVQLVGLFGLRETYGPVLLRQQAAALKKSMGLPPDSDRVQTVHEVKSGRKTHREVVIHGMLRPFALIATEPIIQLFTAYLSLIYGTVYILLTSTSAVYMGVYGQSVGISGLAYLALALGFMIASQGGARYLDVIYRKLKAKEGKGRPEFRLPLVVPASVCLPLGLLMYGWGAEKRIHWIFPDVGLVLIGIGMIVVFQSSTSYLIDLYTLHAASALAATICFRSTAGCFFPWFAPYMYDAIGYGWGCTILAGVAIVIGWPSTPLLWLYGERIRARSRYVAKVTAK</sequence>
<keyword evidence="2 6" id="KW-0812">Transmembrane</keyword>